<evidence type="ECO:0000313" key="6">
    <source>
        <dbReference type="EMBL" id="CAF4629403.1"/>
    </source>
</evidence>
<comment type="caution">
    <text evidence="6">The sequence shown here is derived from an EMBL/GenBank/DDBJ whole genome shotgun (WGS) entry which is preliminary data.</text>
</comment>
<evidence type="ECO:0000256" key="4">
    <source>
        <dbReference type="ARBA" id="ARBA00022552"/>
    </source>
</evidence>
<keyword evidence="4" id="KW-0698">rRNA processing</keyword>
<dbReference type="Proteomes" id="UP000681967">
    <property type="component" value="Unassembled WGS sequence"/>
</dbReference>
<name>A0A8S2ZHH4_9BILA</name>
<dbReference type="InterPro" id="IPR019398">
    <property type="entry name" value="Pre-rRNA_process_TSR2"/>
</dbReference>
<proteinExistence type="inferred from homology"/>
<sequence length="81" mass="9144">LSIIVPIIRSVFSRWTALQIAVTHSMGGPDSEAKYEAFIDAFGQYLTRNVRSASSMSLNENDIQEYLDEVLDEEFNTVLDD</sequence>
<evidence type="ECO:0000313" key="7">
    <source>
        <dbReference type="Proteomes" id="UP000681967"/>
    </source>
</evidence>
<evidence type="ECO:0000256" key="1">
    <source>
        <dbReference type="ARBA" id="ARBA00002210"/>
    </source>
</evidence>
<feature type="non-terminal residue" evidence="6">
    <location>
        <position position="81"/>
    </location>
</feature>
<dbReference type="Proteomes" id="UP000681720">
    <property type="component" value="Unassembled WGS sequence"/>
</dbReference>
<gene>
    <name evidence="6" type="ORF">BYL167_LOCUS41300</name>
    <name evidence="5" type="ORF">GIL414_LOCUS38363</name>
</gene>
<feature type="non-terminal residue" evidence="6">
    <location>
        <position position="1"/>
    </location>
</feature>
<comment type="function">
    <text evidence="1">May be involved in 20S pre-rRNA processing.</text>
</comment>
<dbReference type="EMBL" id="CAJOBJ010101049">
    <property type="protein sequence ID" value="CAF4587811.1"/>
    <property type="molecule type" value="Genomic_DNA"/>
</dbReference>
<evidence type="ECO:0000313" key="5">
    <source>
        <dbReference type="EMBL" id="CAF4587811.1"/>
    </source>
</evidence>
<dbReference type="EMBL" id="CAJOBH010104441">
    <property type="protein sequence ID" value="CAF4629403.1"/>
    <property type="molecule type" value="Genomic_DNA"/>
</dbReference>
<dbReference type="Pfam" id="PF10273">
    <property type="entry name" value="WGG"/>
    <property type="match status" value="1"/>
</dbReference>
<evidence type="ECO:0000256" key="3">
    <source>
        <dbReference type="ARBA" id="ARBA00017551"/>
    </source>
</evidence>
<evidence type="ECO:0000256" key="2">
    <source>
        <dbReference type="ARBA" id="ARBA00006524"/>
    </source>
</evidence>
<dbReference type="AlphaFoldDB" id="A0A8S2ZHH4"/>
<comment type="similarity">
    <text evidence="2">Belongs to the TSR2 family.</text>
</comment>
<protein>
    <recommendedName>
        <fullName evidence="3">Pre-rRNA-processing protein TSR2 homolog</fullName>
    </recommendedName>
</protein>
<dbReference type="PANTHER" id="PTHR21250">
    <property type="entry name" value="PRE-RRNA-PROCESSING PROTEIN TSR2 HOMOLOG"/>
    <property type="match status" value="1"/>
</dbReference>
<dbReference type="GO" id="GO:0006364">
    <property type="term" value="P:rRNA processing"/>
    <property type="evidence" value="ECO:0007669"/>
    <property type="project" value="UniProtKB-KW"/>
</dbReference>
<organism evidence="6 7">
    <name type="scientific">Rotaria magnacalcarata</name>
    <dbReference type="NCBI Taxonomy" id="392030"/>
    <lineage>
        <taxon>Eukaryota</taxon>
        <taxon>Metazoa</taxon>
        <taxon>Spiralia</taxon>
        <taxon>Gnathifera</taxon>
        <taxon>Rotifera</taxon>
        <taxon>Eurotatoria</taxon>
        <taxon>Bdelloidea</taxon>
        <taxon>Philodinida</taxon>
        <taxon>Philodinidae</taxon>
        <taxon>Rotaria</taxon>
    </lineage>
</organism>
<accession>A0A8S2ZHH4</accession>
<reference evidence="6" key="1">
    <citation type="submission" date="2021-02" db="EMBL/GenBank/DDBJ databases">
        <authorList>
            <person name="Nowell W R."/>
        </authorList>
    </citation>
    <scope>NUCLEOTIDE SEQUENCE</scope>
</reference>